<evidence type="ECO:0000313" key="8">
    <source>
        <dbReference type="Proteomes" id="UP000016922"/>
    </source>
</evidence>
<feature type="signal peptide" evidence="5">
    <location>
        <begin position="1"/>
        <end position="23"/>
    </location>
</feature>
<dbReference type="InterPro" id="IPR016169">
    <property type="entry name" value="FAD-bd_PCMH_sub2"/>
</dbReference>
<dbReference type="GO" id="GO:0071949">
    <property type="term" value="F:FAD binding"/>
    <property type="evidence" value="ECO:0007669"/>
    <property type="project" value="InterPro"/>
</dbReference>
<dbReference type="InterPro" id="IPR050416">
    <property type="entry name" value="FAD-linked_Oxidoreductase"/>
</dbReference>
<dbReference type="GeneID" id="19465857"/>
<dbReference type="PROSITE" id="PS51387">
    <property type="entry name" value="FAD_PCMH"/>
    <property type="match status" value="1"/>
</dbReference>
<feature type="chain" id="PRO_5004508286" evidence="5">
    <location>
        <begin position="24"/>
        <end position="519"/>
    </location>
</feature>
<keyword evidence="8" id="KW-1185">Reference proteome</keyword>
<evidence type="ECO:0000256" key="3">
    <source>
        <dbReference type="ARBA" id="ARBA00022827"/>
    </source>
</evidence>
<dbReference type="InterPro" id="IPR036318">
    <property type="entry name" value="FAD-bd_PCMH-like_sf"/>
</dbReference>
<dbReference type="GO" id="GO:0016491">
    <property type="term" value="F:oxidoreductase activity"/>
    <property type="evidence" value="ECO:0007669"/>
    <property type="project" value="UniProtKB-KW"/>
</dbReference>
<protein>
    <submittedName>
        <fullName evidence="7">FAD-binding protein</fullName>
    </submittedName>
</protein>
<dbReference type="AlphaFoldDB" id="S3DNZ9"/>
<dbReference type="Proteomes" id="UP000016922">
    <property type="component" value="Unassembled WGS sequence"/>
</dbReference>
<dbReference type="EMBL" id="KE145357">
    <property type="protein sequence ID" value="EPE33791.1"/>
    <property type="molecule type" value="Genomic_DNA"/>
</dbReference>
<dbReference type="PANTHER" id="PTHR42973">
    <property type="entry name" value="BINDING OXIDOREDUCTASE, PUTATIVE (AFU_ORTHOLOGUE AFUA_1G17690)-RELATED"/>
    <property type="match status" value="1"/>
</dbReference>
<dbReference type="InterPro" id="IPR006094">
    <property type="entry name" value="Oxid_FAD_bind_N"/>
</dbReference>
<dbReference type="PANTHER" id="PTHR42973:SF22">
    <property type="entry name" value="FAD-BINDING PCMH-TYPE DOMAIN-CONTAINING PROTEIN-RELATED"/>
    <property type="match status" value="1"/>
</dbReference>
<keyword evidence="2" id="KW-0285">Flavoprotein</keyword>
<feature type="domain" description="FAD-binding PCMH-type" evidence="6">
    <location>
        <begin position="80"/>
        <end position="253"/>
    </location>
</feature>
<organism evidence="7 8">
    <name type="scientific">Glarea lozoyensis (strain ATCC 20868 / MF5171)</name>
    <dbReference type="NCBI Taxonomy" id="1116229"/>
    <lineage>
        <taxon>Eukaryota</taxon>
        <taxon>Fungi</taxon>
        <taxon>Dikarya</taxon>
        <taxon>Ascomycota</taxon>
        <taxon>Pezizomycotina</taxon>
        <taxon>Leotiomycetes</taxon>
        <taxon>Helotiales</taxon>
        <taxon>Helotiaceae</taxon>
        <taxon>Glarea</taxon>
    </lineage>
</organism>
<evidence type="ECO:0000256" key="1">
    <source>
        <dbReference type="ARBA" id="ARBA00005466"/>
    </source>
</evidence>
<sequence>MFSLSLIARCCVAVLAFASSCHAVPSDPSFAFAPLSIRQGQAVDAAIASLRAVIPTRILAVRGTALYDERNDSYLAAQVSEVKPVLIFLPTSKEQVALFIKIIKPFAVVGIVRFAIRGAGQMPLPTAANIQDGITLDLVNLKGISLDTCSVTVAAGEIWGNVYSKLEGTGYGVGGSRSGLGGIGGLATQGGLSFFSSREGLIADNVLNYEIVLASGEIVNANAKQNSDLWVSLKGGNNNFGVITSFTLRTFKQSPFWGGSIYYFSDSFPGQIDALVGEIKKPNPSPETQLMISIGYSSQLGGILCQNQLYYTQNVTSNPPVLKPFTDISPQIDSLNSMRPLTLKSAASEQAADARNQLRTLYMNTMIKADAATLKAASTYYTTAISTITSVTDLLGSLTLQPYPLSLLNQQAPNGGNVLGLDPSSGPLVSILLLTYWSNPADDALVYTTMKSVLDKINADATARKTLVPFKFMNYATKSDDVISSYGATNKAKLQKASKKYDPQGLFQTGVPGGFKLFK</sequence>
<dbReference type="STRING" id="1116229.S3DNZ9"/>
<proteinExistence type="inferred from homology"/>
<dbReference type="SUPFAM" id="SSF56176">
    <property type="entry name" value="FAD-binding/transporter-associated domain-like"/>
    <property type="match status" value="1"/>
</dbReference>
<dbReference type="KEGG" id="glz:GLAREA_06804"/>
<dbReference type="eggNOG" id="KOG1231">
    <property type="taxonomic scope" value="Eukaryota"/>
</dbReference>
<evidence type="ECO:0000313" key="7">
    <source>
        <dbReference type="EMBL" id="EPE33791.1"/>
    </source>
</evidence>
<keyword evidence="5" id="KW-0732">Signal</keyword>
<dbReference type="OMA" id="LLLTYWK"/>
<evidence type="ECO:0000259" key="6">
    <source>
        <dbReference type="PROSITE" id="PS51387"/>
    </source>
</evidence>
<dbReference type="OrthoDB" id="2151789at2759"/>
<evidence type="ECO:0000256" key="4">
    <source>
        <dbReference type="ARBA" id="ARBA00023002"/>
    </source>
</evidence>
<dbReference type="InterPro" id="IPR016166">
    <property type="entry name" value="FAD-bd_PCMH"/>
</dbReference>
<keyword evidence="4" id="KW-0560">Oxidoreductase</keyword>
<gene>
    <name evidence="7" type="ORF">GLAREA_06804</name>
</gene>
<dbReference type="RefSeq" id="XP_008078943.1">
    <property type="nucleotide sequence ID" value="XM_008080752.1"/>
</dbReference>
<accession>S3DNZ9</accession>
<dbReference type="HOGENOM" id="CLU_018354_1_1_1"/>
<evidence type="ECO:0000256" key="5">
    <source>
        <dbReference type="SAM" id="SignalP"/>
    </source>
</evidence>
<dbReference type="Pfam" id="PF01565">
    <property type="entry name" value="FAD_binding_4"/>
    <property type="match status" value="1"/>
</dbReference>
<keyword evidence="3" id="KW-0274">FAD</keyword>
<name>S3DNZ9_GLAL2</name>
<evidence type="ECO:0000256" key="2">
    <source>
        <dbReference type="ARBA" id="ARBA00022630"/>
    </source>
</evidence>
<reference evidence="7 8" key="1">
    <citation type="journal article" date="2013" name="BMC Genomics">
        <title>Genomics-driven discovery of the pneumocandin biosynthetic gene cluster in the fungus Glarea lozoyensis.</title>
        <authorList>
            <person name="Chen L."/>
            <person name="Yue Q."/>
            <person name="Zhang X."/>
            <person name="Xiang M."/>
            <person name="Wang C."/>
            <person name="Li S."/>
            <person name="Che Y."/>
            <person name="Ortiz-Lopez F.J."/>
            <person name="Bills G.F."/>
            <person name="Liu X."/>
            <person name="An Z."/>
        </authorList>
    </citation>
    <scope>NUCLEOTIDE SEQUENCE [LARGE SCALE GENOMIC DNA]</scope>
    <source>
        <strain evidence="8">ATCC 20868 / MF5171</strain>
    </source>
</reference>
<comment type="similarity">
    <text evidence="1">Belongs to the oxygen-dependent FAD-linked oxidoreductase family.</text>
</comment>
<dbReference type="Gene3D" id="3.30.465.10">
    <property type="match status" value="1"/>
</dbReference>